<name>A0A2P2EC74_9PROT</name>
<evidence type="ECO:0000313" key="2">
    <source>
        <dbReference type="EMBL" id="GBF58662.1"/>
    </source>
</evidence>
<reference evidence="2 3" key="1">
    <citation type="journal article" date="2018" name="Genome Announc.">
        <title>Draft Genome Sequence of "Candidatus Phycosocius bacilliformis," an Alphaproteobacterial Ectosymbiont of the Hydrocarbon-Producing Green Alga Botryococcus braunii.</title>
        <authorList>
            <person name="Tanabe Y."/>
            <person name="Yamaguchi H."/>
            <person name="Watanabe M.M."/>
        </authorList>
    </citation>
    <scope>NUCLEOTIDE SEQUENCE [LARGE SCALE GENOMIC DNA]</scope>
    <source>
        <strain evidence="2 3">BOTRYCO-2</strain>
    </source>
</reference>
<accession>A0A2P2EC74</accession>
<dbReference type="OrthoDB" id="9923132at2"/>
<keyword evidence="1" id="KW-0732">Signal</keyword>
<comment type="caution">
    <text evidence="2">The sequence shown here is derived from an EMBL/GenBank/DDBJ whole genome shotgun (WGS) entry which is preliminary data.</text>
</comment>
<dbReference type="Proteomes" id="UP000245086">
    <property type="component" value="Unassembled WGS sequence"/>
</dbReference>
<gene>
    <name evidence="2" type="ORF">PbB2_02350</name>
</gene>
<proteinExistence type="predicted"/>
<feature type="chain" id="PRO_5015145870" evidence="1">
    <location>
        <begin position="24"/>
        <end position="263"/>
    </location>
</feature>
<dbReference type="EMBL" id="BFBR01000007">
    <property type="protein sequence ID" value="GBF58662.1"/>
    <property type="molecule type" value="Genomic_DNA"/>
</dbReference>
<dbReference type="AlphaFoldDB" id="A0A2P2EC74"/>
<evidence type="ECO:0000256" key="1">
    <source>
        <dbReference type="SAM" id="SignalP"/>
    </source>
</evidence>
<evidence type="ECO:0000313" key="3">
    <source>
        <dbReference type="Proteomes" id="UP000245086"/>
    </source>
</evidence>
<sequence>MTLKKFLGLLFCLGLVVPNIAVGAERENSARKNKWSPESRPNDYVTALTLSPEAQQMLNGSPESLTLPTNAPNDAVLIFLAKKSEATNRDIRIARATAMSMIMRSDEICEAYMASFLTKTQFTRGGLRVASLAFSTAAGVTTPVRDANRLSALASLLSGSEEKLYETVLGKRAPELLYRSVMAIRTRERTKLLKILNDEEFKDIGPAMVIGQITDYHSQCGPITGLNGIDQSVQDAADTAIDKGTKAARDFLNAEPQQQDGKS</sequence>
<keyword evidence="3" id="KW-1185">Reference proteome</keyword>
<feature type="signal peptide" evidence="1">
    <location>
        <begin position="1"/>
        <end position="23"/>
    </location>
</feature>
<dbReference type="RefSeq" id="WP_108985519.1">
    <property type="nucleotide sequence ID" value="NZ_BFBR01000007.1"/>
</dbReference>
<protein>
    <submittedName>
        <fullName evidence="2">Uncharacterized protein</fullName>
    </submittedName>
</protein>
<organism evidence="2 3">
    <name type="scientific">Candidatus Phycosocius bacilliformis</name>
    <dbReference type="NCBI Taxonomy" id="1445552"/>
    <lineage>
        <taxon>Bacteria</taxon>
        <taxon>Pseudomonadati</taxon>
        <taxon>Pseudomonadota</taxon>
        <taxon>Alphaproteobacteria</taxon>
        <taxon>Caulobacterales</taxon>
        <taxon>Caulobacterales incertae sedis</taxon>
        <taxon>Candidatus Phycosocius</taxon>
    </lineage>
</organism>